<evidence type="ECO:0000256" key="7">
    <source>
        <dbReference type="ARBA" id="ARBA00022840"/>
    </source>
</evidence>
<feature type="transmembrane region" description="Helical" evidence="12">
    <location>
        <begin position="716"/>
        <end position="738"/>
    </location>
</feature>
<dbReference type="SFLD" id="SFLDS00003">
    <property type="entry name" value="Haloacid_Dehalogenase"/>
    <property type="match status" value="1"/>
</dbReference>
<evidence type="ECO:0000256" key="5">
    <source>
        <dbReference type="ARBA" id="ARBA00022723"/>
    </source>
</evidence>
<dbReference type="Pfam" id="PF00690">
    <property type="entry name" value="Cation_ATPase_N"/>
    <property type="match status" value="1"/>
</dbReference>
<dbReference type="InterPro" id="IPR004014">
    <property type="entry name" value="ATPase_P-typ_cation-transptr_N"/>
</dbReference>
<protein>
    <submittedName>
        <fullName evidence="14">Cation-transporting ATPase, E1-E2 family</fullName>
    </submittedName>
</protein>
<dbReference type="AlphaFoldDB" id="A0A806JZM3"/>
<dbReference type="InterPro" id="IPR023298">
    <property type="entry name" value="ATPase_P-typ_TM_dom_sf"/>
</dbReference>
<proteinExistence type="inferred from homology"/>
<name>A0A806JZM3_9BACT</name>
<evidence type="ECO:0000256" key="4">
    <source>
        <dbReference type="ARBA" id="ARBA00022692"/>
    </source>
</evidence>
<dbReference type="InterPro" id="IPR044492">
    <property type="entry name" value="P_typ_ATPase_HD_dom"/>
</dbReference>
<dbReference type="InterPro" id="IPR008250">
    <property type="entry name" value="ATPase_P-typ_transduc_dom_A_sf"/>
</dbReference>
<dbReference type="InterPro" id="IPR059000">
    <property type="entry name" value="ATPase_P-type_domA"/>
</dbReference>
<dbReference type="FunFam" id="3.40.50.1000:FF:000028">
    <property type="entry name" value="Calcium-transporting P-type ATPase, putative"/>
    <property type="match status" value="1"/>
</dbReference>
<feature type="transmembrane region" description="Helical" evidence="12">
    <location>
        <begin position="273"/>
        <end position="300"/>
    </location>
</feature>
<dbReference type="GO" id="GO:1902600">
    <property type="term" value="P:proton transmembrane transport"/>
    <property type="evidence" value="ECO:0007669"/>
    <property type="project" value="TreeGrafter"/>
</dbReference>
<evidence type="ECO:0000259" key="13">
    <source>
        <dbReference type="SMART" id="SM00831"/>
    </source>
</evidence>
<feature type="transmembrane region" description="Helical" evidence="12">
    <location>
        <begin position="60"/>
        <end position="77"/>
    </location>
</feature>
<dbReference type="GO" id="GO:0005524">
    <property type="term" value="F:ATP binding"/>
    <property type="evidence" value="ECO:0007669"/>
    <property type="project" value="UniProtKB-KW"/>
</dbReference>
<evidence type="ECO:0000256" key="1">
    <source>
        <dbReference type="ARBA" id="ARBA00004651"/>
    </source>
</evidence>
<feature type="transmembrane region" description="Helical" evidence="12">
    <location>
        <begin position="83"/>
        <end position="101"/>
    </location>
</feature>
<keyword evidence="9 12" id="KW-1133">Transmembrane helix</keyword>
<dbReference type="InterPro" id="IPR018303">
    <property type="entry name" value="ATPase_P-typ_P_site"/>
</dbReference>
<keyword evidence="5" id="KW-0479">Metal-binding</keyword>
<evidence type="ECO:0000256" key="2">
    <source>
        <dbReference type="ARBA" id="ARBA00005675"/>
    </source>
</evidence>
<dbReference type="FunFam" id="3.40.50.1000:FF:000001">
    <property type="entry name" value="Phospholipid-transporting ATPase IC"/>
    <property type="match status" value="1"/>
</dbReference>
<dbReference type="SUPFAM" id="SSF81653">
    <property type="entry name" value="Calcium ATPase, transduction domain A"/>
    <property type="match status" value="1"/>
</dbReference>
<keyword evidence="3" id="KW-1003">Cell membrane</keyword>
<dbReference type="Gene3D" id="3.40.1110.10">
    <property type="entry name" value="Calcium-transporting ATPase, cytoplasmic domain N"/>
    <property type="match status" value="1"/>
</dbReference>
<dbReference type="GO" id="GO:0005886">
    <property type="term" value="C:plasma membrane"/>
    <property type="evidence" value="ECO:0007669"/>
    <property type="project" value="UniProtKB-SubCell"/>
</dbReference>
<comment type="similarity">
    <text evidence="2">Belongs to the cation transport ATPase (P-type) (TC 3.A.3) family. Type IIA subfamily.</text>
</comment>
<dbReference type="NCBIfam" id="TIGR01494">
    <property type="entry name" value="ATPase_P-type"/>
    <property type="match status" value="2"/>
</dbReference>
<dbReference type="SUPFAM" id="SSF81665">
    <property type="entry name" value="Calcium ATPase, transmembrane domain M"/>
    <property type="match status" value="1"/>
</dbReference>
<feature type="transmembrane region" description="Helical" evidence="12">
    <location>
        <begin position="804"/>
        <end position="828"/>
    </location>
</feature>
<feature type="domain" description="Cation-transporting P-type ATPase N-terminal" evidence="13">
    <location>
        <begin position="3"/>
        <end position="77"/>
    </location>
</feature>
<dbReference type="GO" id="GO:0016887">
    <property type="term" value="F:ATP hydrolysis activity"/>
    <property type="evidence" value="ECO:0007669"/>
    <property type="project" value="InterPro"/>
</dbReference>
<evidence type="ECO:0000256" key="10">
    <source>
        <dbReference type="ARBA" id="ARBA00023136"/>
    </source>
</evidence>
<dbReference type="GO" id="GO:0046872">
    <property type="term" value="F:metal ion binding"/>
    <property type="evidence" value="ECO:0007669"/>
    <property type="project" value="UniProtKB-KW"/>
</dbReference>
<dbReference type="SUPFAM" id="SSF56784">
    <property type="entry name" value="HAD-like"/>
    <property type="match status" value="1"/>
</dbReference>
<keyword evidence="8" id="KW-1278">Translocase</keyword>
<dbReference type="GO" id="GO:0006883">
    <property type="term" value="P:intracellular sodium ion homeostasis"/>
    <property type="evidence" value="ECO:0007669"/>
    <property type="project" value="TreeGrafter"/>
</dbReference>
<keyword evidence="6" id="KW-0547">Nucleotide-binding</keyword>
<evidence type="ECO:0000256" key="6">
    <source>
        <dbReference type="ARBA" id="ARBA00022741"/>
    </source>
</evidence>
<dbReference type="InterPro" id="IPR050510">
    <property type="entry name" value="Cation_transp_ATPase_P-type"/>
</dbReference>
<dbReference type="InterPro" id="IPR001757">
    <property type="entry name" value="P_typ_ATPase"/>
</dbReference>
<keyword evidence="10 12" id="KW-0472">Membrane</keyword>
<feature type="transmembrane region" description="Helical" evidence="12">
    <location>
        <begin position="848"/>
        <end position="866"/>
    </location>
</feature>
<dbReference type="SFLD" id="SFLDF00027">
    <property type="entry name" value="p-type_atpase"/>
    <property type="match status" value="1"/>
</dbReference>
<evidence type="ECO:0000256" key="3">
    <source>
        <dbReference type="ARBA" id="ARBA00022475"/>
    </source>
</evidence>
<dbReference type="SFLD" id="SFLDG00002">
    <property type="entry name" value="C1.7:_P-type_atpase_like"/>
    <property type="match status" value="1"/>
</dbReference>
<sequence>MENWYNMDVSAVLEEHKTDSRTGLSGEEAEKRVLEFGPNRFAEKKKESLFSQIMRQLKDVAVIILLLAAVLSFLLALKDGHGFVEPIVIISIVIMNVILAVTQERGAERALEALSVLHSPSCFVLRSGVKHEIDTSFVVPGDIIILKTGDLVPADARIIECESFSVDEASLTGESEPSEKNPDTLEKENAPLGDRLNMVFSGCLVVSGHARAVVISTGMNTQIGKIAGYLNYTKKNKTPLQLRLDKLGKLISTIAILAAFTIFMIGLVQNLEIWFLIMLAVTLAVAAVPETLSLIVTLMLTHGVKKMVSKNALIRKLQAVETLGSTSVICSDKTGTLTQNKMTIKRVWAYGNEPVSETEANSREHIRLLERYLLASNVTMEKTPGNEIKIIGDPTESAIMRLAIDKGISRGMLENDYEKIAEIPFSSARKMMTTVIKKRNGNYLVLTKGAFDKIPFKNKQDLNYYKELEDVHNSFAEDALRVITLASKEVETIPAKEEGHASQGWETLEQDLDFQGFIGLIDPPRPEAAAAITRARKAGVRTIMITGDHAITAAAIARDLGIIAAKEGIITGEELGKLSDEEFFNSIEYYSVYARVSPSDKIRIVQAWQNKGAVVSMTGDGVNDAPALKAADVGVSMGINGTEVAKSASDMVLTDDNFSTIVEAVSEGRKVFANIKKLVYFLIVCNISEIVVMIFGQVSGWGIPDLAVEPGASIGIVTPIMLLIINVLGDGIPGMALAQEHSDTRIMARKPIDREESFFAGGLMEVIIQQTIMCSIVVLAAFYVGKFIDINETLRGLHVPGAILPSHTLGQTMAFVVLGWTSILHIFVVRSRVSVFKRSLKDNPQLPISAGIMFLVIGGLALIPGLRESLGFVKMDTYHWLIAFGISLIPILVAEYGKFWDNYKYNEAERQRVANQKIY</sequence>
<dbReference type="InterPro" id="IPR036412">
    <property type="entry name" value="HAD-like_sf"/>
</dbReference>
<organism evidence="14">
    <name type="scientific">uncultured bacterium contig00056</name>
    <dbReference type="NCBI Taxonomy" id="1181540"/>
    <lineage>
        <taxon>Bacteria</taxon>
        <taxon>environmental samples</taxon>
    </lineage>
</organism>
<dbReference type="Gene3D" id="2.70.150.10">
    <property type="entry name" value="Calcium-transporting ATPase, cytoplasmic transduction domain A"/>
    <property type="match status" value="1"/>
</dbReference>
<dbReference type="PANTHER" id="PTHR43294">
    <property type="entry name" value="SODIUM/POTASSIUM-TRANSPORTING ATPASE SUBUNIT ALPHA"/>
    <property type="match status" value="1"/>
</dbReference>
<dbReference type="PRINTS" id="PR00119">
    <property type="entry name" value="CATATPASE"/>
</dbReference>
<dbReference type="Gene3D" id="3.40.50.1000">
    <property type="entry name" value="HAD superfamily/HAD-like"/>
    <property type="match status" value="1"/>
</dbReference>
<dbReference type="Gene3D" id="1.20.1110.10">
    <property type="entry name" value="Calcium-transporting ATPase, transmembrane domain"/>
    <property type="match status" value="1"/>
</dbReference>
<dbReference type="Pfam" id="PF13246">
    <property type="entry name" value="Cation_ATPase"/>
    <property type="match status" value="1"/>
</dbReference>
<feature type="region of interest" description="Disordered" evidence="11">
    <location>
        <begin position="168"/>
        <end position="188"/>
    </location>
</feature>
<dbReference type="FunFam" id="2.70.150.10:FF:000016">
    <property type="entry name" value="Calcium-transporting P-type ATPase putative"/>
    <property type="match status" value="1"/>
</dbReference>
<accession>A0A806JZM3</accession>
<dbReference type="GO" id="GO:0030007">
    <property type="term" value="P:intracellular potassium ion homeostasis"/>
    <property type="evidence" value="ECO:0007669"/>
    <property type="project" value="TreeGrafter"/>
</dbReference>
<dbReference type="GO" id="GO:1990573">
    <property type="term" value="P:potassium ion import across plasma membrane"/>
    <property type="evidence" value="ECO:0007669"/>
    <property type="project" value="TreeGrafter"/>
</dbReference>
<comment type="subcellular location">
    <subcellularLocation>
        <location evidence="1">Cell membrane</location>
        <topology evidence="1">Multi-pass membrane protein</topology>
    </subcellularLocation>
</comment>
<keyword evidence="7" id="KW-0067">ATP-binding</keyword>
<dbReference type="EMBL" id="JQ844186">
    <property type="protein sequence ID" value="AGS52242.1"/>
    <property type="molecule type" value="Genomic_DNA"/>
</dbReference>
<dbReference type="PRINTS" id="PR00120">
    <property type="entry name" value="HATPASE"/>
</dbReference>
<dbReference type="GO" id="GO:0005391">
    <property type="term" value="F:P-type sodium:potassium-exchanging transporter activity"/>
    <property type="evidence" value="ECO:0007669"/>
    <property type="project" value="TreeGrafter"/>
</dbReference>
<feature type="transmembrane region" description="Helical" evidence="12">
    <location>
        <begin position="758"/>
        <end position="784"/>
    </location>
</feature>
<dbReference type="Pfam" id="PF00689">
    <property type="entry name" value="Cation_ATPase_C"/>
    <property type="match status" value="1"/>
</dbReference>
<reference evidence="14" key="1">
    <citation type="submission" date="2012-03" db="EMBL/GenBank/DDBJ databases">
        <title>Functional metagenomics reveals considerable lignocellulase gene clusters in the gut microbiome of a wood-feeding higher termite.</title>
        <authorList>
            <person name="Liu N."/>
        </authorList>
    </citation>
    <scope>NUCLEOTIDE SEQUENCE</scope>
</reference>
<dbReference type="InterPro" id="IPR006068">
    <property type="entry name" value="ATPase_P-typ_cation-transptr_C"/>
</dbReference>
<dbReference type="Pfam" id="PF00122">
    <property type="entry name" value="E1-E2_ATPase"/>
    <property type="match status" value="1"/>
</dbReference>
<evidence type="ECO:0000256" key="9">
    <source>
        <dbReference type="ARBA" id="ARBA00022989"/>
    </source>
</evidence>
<dbReference type="GO" id="GO:0036376">
    <property type="term" value="P:sodium ion export across plasma membrane"/>
    <property type="evidence" value="ECO:0007669"/>
    <property type="project" value="TreeGrafter"/>
</dbReference>
<evidence type="ECO:0000256" key="11">
    <source>
        <dbReference type="SAM" id="MobiDB-lite"/>
    </source>
</evidence>
<feature type="compositionally biased region" description="Basic and acidic residues" evidence="11">
    <location>
        <begin position="177"/>
        <end position="188"/>
    </location>
</feature>
<evidence type="ECO:0000256" key="8">
    <source>
        <dbReference type="ARBA" id="ARBA00022967"/>
    </source>
</evidence>
<feature type="transmembrane region" description="Helical" evidence="12">
    <location>
        <begin position="678"/>
        <end position="696"/>
    </location>
</feature>
<dbReference type="PANTHER" id="PTHR43294:SF21">
    <property type="entry name" value="CATION TRANSPORTING ATPASE"/>
    <property type="match status" value="1"/>
</dbReference>
<keyword evidence="4 12" id="KW-0812">Transmembrane</keyword>
<feature type="transmembrane region" description="Helical" evidence="12">
    <location>
        <begin position="878"/>
        <end position="897"/>
    </location>
</feature>
<evidence type="ECO:0000313" key="14">
    <source>
        <dbReference type="EMBL" id="AGS52242.1"/>
    </source>
</evidence>
<dbReference type="PROSITE" id="PS00154">
    <property type="entry name" value="ATPASE_E1_E2"/>
    <property type="match status" value="1"/>
</dbReference>
<dbReference type="InterPro" id="IPR023299">
    <property type="entry name" value="ATPase_P-typ_cyto_dom_N"/>
</dbReference>
<dbReference type="SMART" id="SM00831">
    <property type="entry name" value="Cation_ATPase_N"/>
    <property type="match status" value="1"/>
</dbReference>
<dbReference type="InterPro" id="IPR023214">
    <property type="entry name" value="HAD_sf"/>
</dbReference>
<feature type="transmembrane region" description="Helical" evidence="12">
    <location>
        <begin position="247"/>
        <end position="267"/>
    </location>
</feature>
<evidence type="ECO:0000256" key="12">
    <source>
        <dbReference type="SAM" id="Phobius"/>
    </source>
</evidence>